<gene>
    <name evidence="1" type="ORF">Cvel_6369</name>
</gene>
<dbReference type="VEuPathDB" id="CryptoDB:Cvel_6369"/>
<organism evidence="1">
    <name type="scientific">Chromera velia CCMP2878</name>
    <dbReference type="NCBI Taxonomy" id="1169474"/>
    <lineage>
        <taxon>Eukaryota</taxon>
        <taxon>Sar</taxon>
        <taxon>Alveolata</taxon>
        <taxon>Colpodellida</taxon>
        <taxon>Chromeraceae</taxon>
        <taxon>Chromera</taxon>
    </lineage>
</organism>
<reference evidence="1" key="1">
    <citation type="submission" date="2014-11" db="EMBL/GenBank/DDBJ databases">
        <authorList>
            <person name="Otto D Thomas"/>
            <person name="Naeem Raeece"/>
        </authorList>
    </citation>
    <scope>NUCLEOTIDE SEQUENCE</scope>
</reference>
<dbReference type="AlphaFoldDB" id="A0A0G4HDJ7"/>
<dbReference type="EMBL" id="CDMZ01002322">
    <property type="protein sequence ID" value="CEM41854.1"/>
    <property type="molecule type" value="Genomic_DNA"/>
</dbReference>
<evidence type="ECO:0000313" key="1">
    <source>
        <dbReference type="EMBL" id="CEM41854.1"/>
    </source>
</evidence>
<accession>A0A0G4HDJ7</accession>
<protein>
    <submittedName>
        <fullName evidence="1">Uncharacterized protein</fullName>
    </submittedName>
</protein>
<proteinExistence type="predicted"/>
<sequence>MNTMDFGLVNETSAGNCLTVHQAEDAVQKRTVFLPKYLSDEALVAEGMVHGLISGSTGLGNDPRAALKLRNLRDFGETAAFWVLFRRLVTCLLLASQAFFRSRAGPDLPFVNLRHMERAVRSIDGMLRLQKVVEDARDNL</sequence>
<name>A0A0G4HDJ7_9ALVE</name>